<dbReference type="InterPro" id="IPR052194">
    <property type="entry name" value="MESH1"/>
</dbReference>
<dbReference type="Pfam" id="PF13328">
    <property type="entry name" value="HD_4"/>
    <property type="match status" value="1"/>
</dbReference>
<dbReference type="GO" id="GO:0008893">
    <property type="term" value="F:guanosine-3',5'-bis(diphosphate) 3'-diphosphatase activity"/>
    <property type="evidence" value="ECO:0007669"/>
    <property type="project" value="TreeGrafter"/>
</dbReference>
<protein>
    <recommendedName>
        <fullName evidence="3">Guanosine polyphosphate synthetase/pyrophosphohydrolase</fullName>
    </recommendedName>
</protein>
<dbReference type="RefSeq" id="WP_009147716.1">
    <property type="nucleotide sequence ID" value="NZ_CP121471.1"/>
</dbReference>
<name>H8YYV7_9GAMM</name>
<reference evidence="2" key="1">
    <citation type="submission" date="2011-06" db="EMBL/GenBank/DDBJ databases">
        <authorList>
            <consortium name="US DOE Joint Genome Institute (JGI-PGF)"/>
            <person name="Lucas S."/>
            <person name="Han J."/>
            <person name="Lapidus A."/>
            <person name="Cheng J.-F."/>
            <person name="Goodwin L."/>
            <person name="Pitluck S."/>
            <person name="Peters L."/>
            <person name="Land M.L."/>
            <person name="Hauser L."/>
            <person name="Vogl K."/>
            <person name="Liu Z."/>
            <person name="Overmann J."/>
            <person name="Frigaard N.-U."/>
            <person name="Bryant D.A."/>
            <person name="Woyke T.J."/>
        </authorList>
    </citation>
    <scope>NUCLEOTIDE SEQUENCE [LARGE SCALE GENOMIC DNA]</scope>
    <source>
        <strain evidence="2">970</strain>
    </source>
</reference>
<dbReference type="AlphaFoldDB" id="H8YYV7"/>
<dbReference type="EMBL" id="JH603168">
    <property type="protein sequence ID" value="EIC23633.1"/>
    <property type="molecule type" value="Genomic_DNA"/>
</dbReference>
<organism evidence="1 2">
    <name type="scientific">Thiorhodovibrio frisius</name>
    <dbReference type="NCBI Taxonomy" id="631362"/>
    <lineage>
        <taxon>Bacteria</taxon>
        <taxon>Pseudomonadati</taxon>
        <taxon>Pseudomonadota</taxon>
        <taxon>Gammaproteobacteria</taxon>
        <taxon>Chromatiales</taxon>
        <taxon>Chromatiaceae</taxon>
        <taxon>Thiorhodovibrio</taxon>
    </lineage>
</organism>
<dbReference type="PANTHER" id="PTHR46246">
    <property type="entry name" value="GUANOSINE-3',5'-BIS(DIPHOSPHATE) 3'-PYROPHOSPHOHYDROLASE MESH1"/>
    <property type="match status" value="1"/>
</dbReference>
<dbReference type="PANTHER" id="PTHR46246:SF1">
    <property type="entry name" value="GUANOSINE-3',5'-BIS(DIPHOSPHATE) 3'-PYROPHOSPHOHYDROLASE MESH1"/>
    <property type="match status" value="1"/>
</dbReference>
<evidence type="ECO:0000313" key="1">
    <source>
        <dbReference type="EMBL" id="EIC23633.1"/>
    </source>
</evidence>
<reference evidence="1 2" key="2">
    <citation type="submission" date="2011-11" db="EMBL/GenBank/DDBJ databases">
        <authorList>
            <consortium name="US DOE Joint Genome Institute"/>
            <person name="Lucas S."/>
            <person name="Han J."/>
            <person name="Lapidus A."/>
            <person name="Cheng J.-F."/>
            <person name="Goodwin L."/>
            <person name="Pitluck S."/>
            <person name="Peters L."/>
            <person name="Ovchinnikova G."/>
            <person name="Zhang X."/>
            <person name="Detter J.C."/>
            <person name="Han C."/>
            <person name="Tapia R."/>
            <person name="Land M."/>
            <person name="Hauser L."/>
            <person name="Kyrpides N."/>
            <person name="Ivanova N."/>
            <person name="Pagani I."/>
            <person name="Vogl K."/>
            <person name="Liu Z."/>
            <person name="Overmann J."/>
            <person name="Frigaard N.-U."/>
            <person name="Bryant D."/>
            <person name="Woyke T."/>
        </authorList>
    </citation>
    <scope>NUCLEOTIDE SEQUENCE [LARGE SCALE GENOMIC DNA]</scope>
    <source>
        <strain evidence="1 2">970</strain>
    </source>
</reference>
<dbReference type="STRING" id="631362.Thi970DRAFT_01314"/>
<accession>H8YYV7</accession>
<proteinExistence type="predicted"/>
<dbReference type="Proteomes" id="UP000002964">
    <property type="component" value="Unassembled WGS sequence"/>
</dbReference>
<dbReference type="Gene3D" id="1.10.3210.10">
    <property type="entry name" value="Hypothetical protein af1432"/>
    <property type="match status" value="1"/>
</dbReference>
<gene>
    <name evidence="1" type="ORF">Thi970DRAFT_01314</name>
</gene>
<sequence length="183" mass="20920">MRKMNIWNQDKYLKAWNFASKIHNGQKLPGSDIPYINHLGLVAMEATATVAHENVNNADLLVSCALLHDSIEDTTTTYEDIEELFGIEIADGVLSLTKNTMFPSKLEQMKDSIKRIRSQPLEVWMVKLCDRITNLQPPPKHWDKIKIGKYKNEAGFILDRLGEASPFLADRLSNKIANYEQYL</sequence>
<keyword evidence="2" id="KW-1185">Reference proteome</keyword>
<dbReference type="eggNOG" id="COG0317">
    <property type="taxonomic scope" value="Bacteria"/>
</dbReference>
<dbReference type="SUPFAM" id="SSF109604">
    <property type="entry name" value="HD-domain/PDEase-like"/>
    <property type="match status" value="1"/>
</dbReference>
<evidence type="ECO:0008006" key="3">
    <source>
        <dbReference type="Google" id="ProtNLM"/>
    </source>
</evidence>
<evidence type="ECO:0000313" key="2">
    <source>
        <dbReference type="Proteomes" id="UP000002964"/>
    </source>
</evidence>
<dbReference type="HOGENOM" id="CLU_084517_3_0_6"/>